<dbReference type="RefSeq" id="WP_218253943.1">
    <property type="nucleotide sequence ID" value="NZ_JABXWD010000538.1"/>
</dbReference>
<sequence length="210" mass="24862">MDYQIRLRTDVSFHDIIYIKDWLSTAQRGFAFEHNKPGNHHYHIYLFNIQRTDQALRDTLYKYTKDKSKYSVKTTAGKHREKILPIIAWQYGTEDDLKEPVWMKGFDDEAITGFTMNAKSYYEARNKKDNGALITHEDHYVVRPDRVWERLSAHRQTYANLSIDKIKNKMMVEWLNNGKAIPRGADLHRYAVSLYYINKHDGIVPDDAFE</sequence>
<organism evidence="1 2">
    <name type="scientific">Candidatus Magnetobacterium casense</name>
    <dbReference type="NCBI Taxonomy" id="1455061"/>
    <lineage>
        <taxon>Bacteria</taxon>
        <taxon>Pseudomonadati</taxon>
        <taxon>Nitrospirota</taxon>
        <taxon>Thermodesulfovibrionia</taxon>
        <taxon>Thermodesulfovibrionales</taxon>
        <taxon>Candidatus Magnetobacteriaceae</taxon>
        <taxon>Candidatus Magnetobacterium</taxon>
    </lineage>
</organism>
<evidence type="ECO:0000313" key="2">
    <source>
        <dbReference type="Proteomes" id="UP001196980"/>
    </source>
</evidence>
<evidence type="ECO:0008006" key="3">
    <source>
        <dbReference type="Google" id="ProtNLM"/>
    </source>
</evidence>
<keyword evidence="2" id="KW-1185">Reference proteome</keyword>
<proteinExistence type="predicted"/>
<dbReference type="Proteomes" id="UP001196980">
    <property type="component" value="Unassembled WGS sequence"/>
</dbReference>
<protein>
    <recommendedName>
        <fullName evidence="3">Replication protein</fullName>
    </recommendedName>
</protein>
<accession>A0ABS6S4N9</accession>
<reference evidence="1 2" key="1">
    <citation type="journal article" date="2020" name="J Geophys Res Biogeosci">
        <title>Magnetotaxis as an Adaptation to Enable Bacterial Shuttling of Microbial Sulfur and Sulfur Cycling Across Aquatic Oxic#Anoxic Interfaces.</title>
        <authorList>
            <person name="Li J."/>
            <person name="Liu P."/>
            <person name="Wang J."/>
            <person name="Roberts A.P."/>
            <person name="Pan Y."/>
        </authorList>
    </citation>
    <scope>NUCLEOTIDE SEQUENCE [LARGE SCALE GENOMIC DNA]</scope>
    <source>
        <strain evidence="1 2">MYR-1_YQ</strain>
    </source>
</reference>
<gene>
    <name evidence="1" type="ORF">HWQ67_17260</name>
</gene>
<comment type="caution">
    <text evidence="1">The sequence shown here is derived from an EMBL/GenBank/DDBJ whole genome shotgun (WGS) entry which is preliminary data.</text>
</comment>
<dbReference type="EMBL" id="JABXWD010000538">
    <property type="protein sequence ID" value="MBV6343329.1"/>
    <property type="molecule type" value="Genomic_DNA"/>
</dbReference>
<name>A0ABS6S4N9_9BACT</name>
<evidence type="ECO:0000313" key="1">
    <source>
        <dbReference type="EMBL" id="MBV6343329.1"/>
    </source>
</evidence>